<comment type="caution">
    <text evidence="14">The sequence shown here is derived from an EMBL/GenBank/DDBJ whole genome shotgun (WGS) entry which is preliminary data.</text>
</comment>
<reference evidence="14" key="2">
    <citation type="journal article" date="2023" name="Int. J. Mol. Sci.">
        <title>De Novo Assembly and Annotation of 11 Diverse Shrub Willow (Salix) Genomes Reveals Novel Gene Organization in Sex-Linked Regions.</title>
        <authorList>
            <person name="Hyden B."/>
            <person name="Feng K."/>
            <person name="Yates T.B."/>
            <person name="Jawdy S."/>
            <person name="Cereghino C."/>
            <person name="Smart L.B."/>
            <person name="Muchero W."/>
        </authorList>
    </citation>
    <scope>NUCLEOTIDE SEQUENCE [LARGE SCALE GENOMIC DNA]</scope>
    <source>
        <tissue evidence="14">Shoot tip</tissue>
    </source>
</reference>
<evidence type="ECO:0000256" key="10">
    <source>
        <dbReference type="ARBA" id="ARBA00023033"/>
    </source>
</evidence>
<dbReference type="InterPro" id="IPR052306">
    <property type="entry name" value="CYP450_71D"/>
</dbReference>
<protein>
    <submittedName>
        <fullName evidence="14">CYTOCHROME P450 71D10</fullName>
    </submittedName>
</protein>
<dbReference type="PROSITE" id="PS00086">
    <property type="entry name" value="CYTOCHROME_P450"/>
    <property type="match status" value="1"/>
</dbReference>
<evidence type="ECO:0000256" key="5">
    <source>
        <dbReference type="ARBA" id="ARBA00022692"/>
    </source>
</evidence>
<dbReference type="OrthoDB" id="2789670at2759"/>
<accession>A0A9Q0U6L1</accession>
<keyword evidence="11" id="KW-0472">Membrane</keyword>
<dbReference type="InterPro" id="IPR002401">
    <property type="entry name" value="Cyt_P450_E_grp-I"/>
</dbReference>
<dbReference type="Gene3D" id="1.10.630.10">
    <property type="entry name" value="Cytochrome P450"/>
    <property type="match status" value="1"/>
</dbReference>
<comment type="similarity">
    <text evidence="3 13">Belongs to the cytochrome P450 family.</text>
</comment>
<evidence type="ECO:0000256" key="8">
    <source>
        <dbReference type="ARBA" id="ARBA00023002"/>
    </source>
</evidence>
<feature type="binding site" description="axial binding residue" evidence="12">
    <location>
        <position position="47"/>
    </location>
    <ligand>
        <name>heme</name>
        <dbReference type="ChEBI" id="CHEBI:30413"/>
    </ligand>
    <ligandPart>
        <name>Fe</name>
        <dbReference type="ChEBI" id="CHEBI:18248"/>
    </ligandPart>
</feature>
<dbReference type="PANTHER" id="PTHR47953">
    <property type="entry name" value="OS08G0105600 PROTEIN"/>
    <property type="match status" value="1"/>
</dbReference>
<dbReference type="GO" id="GO:0016705">
    <property type="term" value="F:oxidoreductase activity, acting on paired donors, with incorporation or reduction of molecular oxygen"/>
    <property type="evidence" value="ECO:0007669"/>
    <property type="project" value="InterPro"/>
</dbReference>
<evidence type="ECO:0000256" key="9">
    <source>
        <dbReference type="ARBA" id="ARBA00023004"/>
    </source>
</evidence>
<keyword evidence="15" id="KW-1185">Reference proteome</keyword>
<evidence type="ECO:0000256" key="7">
    <source>
        <dbReference type="ARBA" id="ARBA00022989"/>
    </source>
</evidence>
<evidence type="ECO:0000256" key="3">
    <source>
        <dbReference type="ARBA" id="ARBA00010617"/>
    </source>
</evidence>
<dbReference type="PRINTS" id="PR00463">
    <property type="entry name" value="EP450I"/>
</dbReference>
<evidence type="ECO:0000256" key="12">
    <source>
        <dbReference type="PIRSR" id="PIRSR602401-1"/>
    </source>
</evidence>
<comment type="cofactor">
    <cofactor evidence="1 12">
        <name>heme</name>
        <dbReference type="ChEBI" id="CHEBI:30413"/>
    </cofactor>
</comment>
<dbReference type="PANTHER" id="PTHR47953:SF19">
    <property type="entry name" value="OS06G0641600 PROTEIN"/>
    <property type="match status" value="1"/>
</dbReference>
<dbReference type="InterPro" id="IPR001128">
    <property type="entry name" value="Cyt_P450"/>
</dbReference>
<dbReference type="AlphaFoldDB" id="A0A9Q0U6L1"/>
<organism evidence="14 15">
    <name type="scientific">Salix viminalis</name>
    <name type="common">Common osier</name>
    <name type="synonym">Basket willow</name>
    <dbReference type="NCBI Taxonomy" id="40686"/>
    <lineage>
        <taxon>Eukaryota</taxon>
        <taxon>Viridiplantae</taxon>
        <taxon>Streptophyta</taxon>
        <taxon>Embryophyta</taxon>
        <taxon>Tracheophyta</taxon>
        <taxon>Spermatophyta</taxon>
        <taxon>Magnoliopsida</taxon>
        <taxon>eudicotyledons</taxon>
        <taxon>Gunneridae</taxon>
        <taxon>Pentapetalae</taxon>
        <taxon>rosids</taxon>
        <taxon>fabids</taxon>
        <taxon>Malpighiales</taxon>
        <taxon>Salicaceae</taxon>
        <taxon>Saliceae</taxon>
        <taxon>Salix</taxon>
    </lineage>
</organism>
<keyword evidence="4 12" id="KW-0349">Heme</keyword>
<dbReference type="Pfam" id="PF00067">
    <property type="entry name" value="p450"/>
    <property type="match status" value="1"/>
</dbReference>
<sequence length="116" mass="13524">MHGQLEEIPFHRNEVEKFYPERFIDVSADFKGSSFEFIPFGAGKRMCPGMSFAIANIEFTLAQMLYHFDRNPADGLKPENLDMIEVSWWGHLKENEVRVDSQFISLTRRIKIAKLL</sequence>
<dbReference type="EMBL" id="JAPFFL010000005">
    <property type="protein sequence ID" value="KAJ6724357.1"/>
    <property type="molecule type" value="Genomic_DNA"/>
</dbReference>
<dbReference type="GO" id="GO:0020037">
    <property type="term" value="F:heme binding"/>
    <property type="evidence" value="ECO:0007669"/>
    <property type="project" value="InterPro"/>
</dbReference>
<reference evidence="14" key="1">
    <citation type="submission" date="2022-11" db="EMBL/GenBank/DDBJ databases">
        <authorList>
            <person name="Hyden B.L."/>
            <person name="Feng K."/>
            <person name="Yates T."/>
            <person name="Jawdy S."/>
            <person name="Smart L.B."/>
            <person name="Muchero W."/>
        </authorList>
    </citation>
    <scope>NUCLEOTIDE SEQUENCE</scope>
    <source>
        <tissue evidence="14">Shoot tip</tissue>
    </source>
</reference>
<keyword evidence="5" id="KW-0812">Transmembrane</keyword>
<evidence type="ECO:0000256" key="6">
    <source>
        <dbReference type="ARBA" id="ARBA00022723"/>
    </source>
</evidence>
<evidence type="ECO:0000256" key="13">
    <source>
        <dbReference type="RuleBase" id="RU000461"/>
    </source>
</evidence>
<dbReference type="InterPro" id="IPR017972">
    <property type="entry name" value="Cyt_P450_CS"/>
</dbReference>
<evidence type="ECO:0000256" key="1">
    <source>
        <dbReference type="ARBA" id="ARBA00001971"/>
    </source>
</evidence>
<keyword evidence="10 13" id="KW-0503">Monooxygenase</keyword>
<dbReference type="Proteomes" id="UP001151529">
    <property type="component" value="Chromosome 11"/>
</dbReference>
<dbReference type="GO" id="GO:0004497">
    <property type="term" value="F:monooxygenase activity"/>
    <property type="evidence" value="ECO:0007669"/>
    <property type="project" value="UniProtKB-KW"/>
</dbReference>
<evidence type="ECO:0000256" key="2">
    <source>
        <dbReference type="ARBA" id="ARBA00004167"/>
    </source>
</evidence>
<dbReference type="GO" id="GO:0005506">
    <property type="term" value="F:iron ion binding"/>
    <property type="evidence" value="ECO:0007669"/>
    <property type="project" value="InterPro"/>
</dbReference>
<keyword evidence="9 12" id="KW-0408">Iron</keyword>
<dbReference type="SUPFAM" id="SSF48264">
    <property type="entry name" value="Cytochrome P450"/>
    <property type="match status" value="1"/>
</dbReference>
<proteinExistence type="inferred from homology"/>
<evidence type="ECO:0000313" key="15">
    <source>
        <dbReference type="Proteomes" id="UP001151529"/>
    </source>
</evidence>
<evidence type="ECO:0000256" key="11">
    <source>
        <dbReference type="ARBA" id="ARBA00023136"/>
    </source>
</evidence>
<name>A0A9Q0U6L1_SALVM</name>
<dbReference type="GO" id="GO:0016020">
    <property type="term" value="C:membrane"/>
    <property type="evidence" value="ECO:0007669"/>
    <property type="project" value="UniProtKB-SubCell"/>
</dbReference>
<evidence type="ECO:0000313" key="14">
    <source>
        <dbReference type="EMBL" id="KAJ6724357.1"/>
    </source>
</evidence>
<comment type="subcellular location">
    <subcellularLocation>
        <location evidence="2">Membrane</location>
        <topology evidence="2">Single-pass membrane protein</topology>
    </subcellularLocation>
</comment>
<evidence type="ECO:0000256" key="4">
    <source>
        <dbReference type="ARBA" id="ARBA00022617"/>
    </source>
</evidence>
<dbReference type="InterPro" id="IPR036396">
    <property type="entry name" value="Cyt_P450_sf"/>
</dbReference>
<keyword evidence="6 12" id="KW-0479">Metal-binding</keyword>
<gene>
    <name evidence="14" type="ORF">OIU85_022297</name>
</gene>
<keyword evidence="7" id="KW-1133">Transmembrane helix</keyword>
<keyword evidence="8 13" id="KW-0560">Oxidoreductase</keyword>